<protein>
    <recommendedName>
        <fullName evidence="3">Lipoprotein</fullName>
    </recommendedName>
</protein>
<reference evidence="2" key="1">
    <citation type="journal article" date="2019" name="Int. J. Syst. Evol. Microbiol.">
        <title>The Global Catalogue of Microorganisms (GCM) 10K type strain sequencing project: providing services to taxonomists for standard genome sequencing and annotation.</title>
        <authorList>
            <consortium name="The Broad Institute Genomics Platform"/>
            <consortium name="The Broad Institute Genome Sequencing Center for Infectious Disease"/>
            <person name="Wu L."/>
            <person name="Ma J."/>
        </authorList>
    </citation>
    <scope>NUCLEOTIDE SEQUENCE [LARGE SCALE GENOMIC DNA]</scope>
    <source>
        <strain evidence="2">CGMCC 4.1467</strain>
    </source>
</reference>
<dbReference type="Proteomes" id="UP001596472">
    <property type="component" value="Unassembled WGS sequence"/>
</dbReference>
<name>A0ABW2LCN9_9BACT</name>
<comment type="caution">
    <text evidence="1">The sequence shown here is derived from an EMBL/GenBank/DDBJ whole genome shotgun (WGS) entry which is preliminary data.</text>
</comment>
<accession>A0ABW2LCN9</accession>
<evidence type="ECO:0000313" key="1">
    <source>
        <dbReference type="EMBL" id="MFC7338571.1"/>
    </source>
</evidence>
<gene>
    <name evidence="1" type="ORF">ACFQY0_15355</name>
</gene>
<organism evidence="1 2">
    <name type="scientific">Haloferula chungangensis</name>
    <dbReference type="NCBI Taxonomy" id="1048331"/>
    <lineage>
        <taxon>Bacteria</taxon>
        <taxon>Pseudomonadati</taxon>
        <taxon>Verrucomicrobiota</taxon>
        <taxon>Verrucomicrobiia</taxon>
        <taxon>Verrucomicrobiales</taxon>
        <taxon>Verrucomicrobiaceae</taxon>
        <taxon>Haloferula</taxon>
    </lineage>
</organism>
<dbReference type="RefSeq" id="WP_379714029.1">
    <property type="nucleotide sequence ID" value="NZ_JBHTBS010000008.1"/>
</dbReference>
<proteinExistence type="predicted"/>
<keyword evidence="2" id="KW-1185">Reference proteome</keyword>
<evidence type="ECO:0008006" key="3">
    <source>
        <dbReference type="Google" id="ProtNLM"/>
    </source>
</evidence>
<dbReference type="EMBL" id="JBHTBS010000008">
    <property type="protein sequence ID" value="MFC7338571.1"/>
    <property type="molecule type" value="Genomic_DNA"/>
</dbReference>
<evidence type="ECO:0000313" key="2">
    <source>
        <dbReference type="Proteomes" id="UP001596472"/>
    </source>
</evidence>
<sequence length="147" mass="16201">MHRLILLPLLPILLASCVPGSYTRDFAKETLAQPKPPTSVEGAWVGEWKSEVNGHEGPLWCIVHPSKEKAGEYDFRYRAGWGLVNFGDYKHTIAATPDAQGNLPLEGEMELPAGLGTYAVKGKLTKTDFEATYQSKADRGTMTLKRP</sequence>
<dbReference type="PROSITE" id="PS51257">
    <property type="entry name" value="PROKAR_LIPOPROTEIN"/>
    <property type="match status" value="1"/>
</dbReference>